<evidence type="ECO:0000313" key="14">
    <source>
        <dbReference type="EMBL" id="EFQ03980.1"/>
    </source>
</evidence>
<evidence type="ECO:0000256" key="6">
    <source>
        <dbReference type="ARBA" id="ARBA00023077"/>
    </source>
</evidence>
<keyword evidence="15" id="KW-1185">Reference proteome</keyword>
<evidence type="ECO:0000256" key="7">
    <source>
        <dbReference type="ARBA" id="ARBA00023136"/>
    </source>
</evidence>
<dbReference type="CDD" id="cd01347">
    <property type="entry name" value="ligand_gated_channel"/>
    <property type="match status" value="1"/>
</dbReference>
<keyword evidence="7 10" id="KW-0472">Membrane</keyword>
<dbReference type="InterPro" id="IPR036942">
    <property type="entry name" value="Beta-barrel_TonB_sf"/>
</dbReference>
<dbReference type="InterPro" id="IPR039426">
    <property type="entry name" value="TonB-dep_rcpt-like"/>
</dbReference>
<dbReference type="Gene3D" id="2.40.170.20">
    <property type="entry name" value="TonB-dependent receptor, beta-barrel domain"/>
    <property type="match status" value="1"/>
</dbReference>
<keyword evidence="6 11" id="KW-0798">TonB box</keyword>
<evidence type="ECO:0000256" key="9">
    <source>
        <dbReference type="ARBA" id="ARBA00023237"/>
    </source>
</evidence>
<keyword evidence="2 10" id="KW-0813">Transport</keyword>
<keyword evidence="9 10" id="KW-0998">Cell outer membrane</keyword>
<organism evidence="14 15">
    <name type="scientific">Megasphaera micronuciformis F0359</name>
    <dbReference type="NCBI Taxonomy" id="706434"/>
    <lineage>
        <taxon>Bacteria</taxon>
        <taxon>Bacillati</taxon>
        <taxon>Bacillota</taxon>
        <taxon>Negativicutes</taxon>
        <taxon>Veillonellales</taxon>
        <taxon>Veillonellaceae</taxon>
        <taxon>Megasphaera</taxon>
    </lineage>
</organism>
<comment type="subcellular location">
    <subcellularLocation>
        <location evidence="1 10">Cell outer membrane</location>
        <topology evidence="1 10">Multi-pass membrane protein</topology>
    </subcellularLocation>
</comment>
<keyword evidence="5" id="KW-0732">Signal</keyword>
<dbReference type="PROSITE" id="PS52016">
    <property type="entry name" value="TONB_DEPENDENT_REC_3"/>
    <property type="match status" value="1"/>
</dbReference>
<feature type="domain" description="TonB-dependent receptor-like beta-barrel" evidence="12">
    <location>
        <begin position="221"/>
        <end position="586"/>
    </location>
</feature>
<keyword evidence="3 10" id="KW-1134">Transmembrane beta strand</keyword>
<dbReference type="InterPro" id="IPR037066">
    <property type="entry name" value="Plug_dom_sf"/>
</dbReference>
<sequence length="612" mass="69357">MGSIVYGAAGDDDKDTTIRVTTRPIIVTAYRNTGAYGGAELPEAQKTVVTEKQISANNYKTVEDVLRQVNGVTLNSMVPGATSFVRINGDDRVNILVDGQSLANAQGSSYGRGMVDLSTLPGVDNISAVEVVKGAGSVRYGAGSVGGTINIITKKGKKNRTVFDTAFGSWGKEYYSLLQEGSKGDTSWFMSGSLDKKDYYKFPESARSDKAAGDNRAKSLTFRMDRKLNKSQSMTLDISHKDSRGHAVSFDSPYGIAHRKFSVKQYKPLERLSNNVSFTWNFRENTSTPGHIRYFNDYSKTWWTNRFHTRTQGIQAERSWMTKYHFFTLGTEWTLDSGSNDGANYKNKKKSNRAVYGEDMIVYKKWSFTPGLRLDKNSHFGFHKTPRLAVEYRAGDNLNIYGSWSRVYTAPRLNDMYYNGARSRGNPDLKPESGYSQTVGLDWAMTKNTLLRFSLFHSYLNDAIRWDRSITPYEVRNLNKEDKRGIDLSLQHKIGAAWDWELAYTYTKIKIDEGRGMRRDPSNSQPNGYRASLQYHEGKWKVNLQLSAGTGREDRYYVKKTYATWDLNASYSANKRLTLYGVVHNLTDDGYDLYHGYPDSGRSYLFGMKYSF</sequence>
<evidence type="ECO:0000256" key="1">
    <source>
        <dbReference type="ARBA" id="ARBA00004571"/>
    </source>
</evidence>
<dbReference type="Pfam" id="PF00593">
    <property type="entry name" value="TonB_dep_Rec_b-barrel"/>
    <property type="match status" value="1"/>
</dbReference>
<dbReference type="GO" id="GO:0015344">
    <property type="term" value="F:siderophore uptake transmembrane transporter activity"/>
    <property type="evidence" value="ECO:0007669"/>
    <property type="project" value="TreeGrafter"/>
</dbReference>
<dbReference type="InterPro" id="IPR012910">
    <property type="entry name" value="Plug_dom"/>
</dbReference>
<accession>E2ZBZ3</accession>
<dbReference type="PANTHER" id="PTHR30069">
    <property type="entry name" value="TONB-DEPENDENT OUTER MEMBRANE RECEPTOR"/>
    <property type="match status" value="1"/>
</dbReference>
<evidence type="ECO:0000256" key="3">
    <source>
        <dbReference type="ARBA" id="ARBA00022452"/>
    </source>
</evidence>
<feature type="domain" description="TonB-dependent receptor plug" evidence="13">
    <location>
        <begin position="46"/>
        <end position="148"/>
    </location>
</feature>
<dbReference type="GO" id="GO:0009279">
    <property type="term" value="C:cell outer membrane"/>
    <property type="evidence" value="ECO:0007669"/>
    <property type="project" value="UniProtKB-SubCell"/>
</dbReference>
<proteinExistence type="inferred from homology"/>
<evidence type="ECO:0000256" key="5">
    <source>
        <dbReference type="ARBA" id="ARBA00022729"/>
    </source>
</evidence>
<protein>
    <submittedName>
        <fullName evidence="14">TonB-dependent receptor</fullName>
    </submittedName>
</protein>
<dbReference type="HOGENOM" id="CLU_008287_18_0_9"/>
<evidence type="ECO:0000256" key="4">
    <source>
        <dbReference type="ARBA" id="ARBA00022692"/>
    </source>
</evidence>
<comment type="caution">
    <text evidence="14">The sequence shown here is derived from an EMBL/GenBank/DDBJ whole genome shotgun (WGS) entry which is preliminary data.</text>
</comment>
<dbReference type="Gene3D" id="2.170.130.10">
    <property type="entry name" value="TonB-dependent receptor, plug domain"/>
    <property type="match status" value="1"/>
</dbReference>
<gene>
    <name evidence="14" type="ORF">HMPREF9429_01163</name>
</gene>
<reference evidence="14 15" key="1">
    <citation type="submission" date="2010-08" db="EMBL/GenBank/DDBJ databases">
        <authorList>
            <person name="Weinstock G."/>
            <person name="Sodergren E."/>
            <person name="Clifton S."/>
            <person name="Fulton L."/>
            <person name="Fulton B."/>
            <person name="Courtney L."/>
            <person name="Fronick C."/>
            <person name="Harrison M."/>
            <person name="Strong C."/>
            <person name="Farmer C."/>
            <person name="Delahaunty K."/>
            <person name="Markovic C."/>
            <person name="Hall O."/>
            <person name="Minx P."/>
            <person name="Tomlinson C."/>
            <person name="Mitreva M."/>
            <person name="Hou S."/>
            <person name="Chen J."/>
            <person name="Wollam A."/>
            <person name="Pepin K.H."/>
            <person name="Johnson M."/>
            <person name="Bhonagiri V."/>
            <person name="Zhang X."/>
            <person name="Suruliraj S."/>
            <person name="Warren W."/>
            <person name="Chinwalla A."/>
            <person name="Mardis E.R."/>
            <person name="Wilson R.K."/>
        </authorList>
    </citation>
    <scope>NUCLEOTIDE SEQUENCE [LARGE SCALE GENOMIC DNA]</scope>
    <source>
        <strain evidence="14 15">F0359</strain>
    </source>
</reference>
<dbReference type="PANTHER" id="PTHR30069:SF29">
    <property type="entry name" value="HEMOGLOBIN AND HEMOGLOBIN-HAPTOGLOBIN-BINDING PROTEIN 1-RELATED"/>
    <property type="match status" value="1"/>
</dbReference>
<dbReference type="Proteomes" id="UP000003195">
    <property type="component" value="Unassembled WGS sequence"/>
</dbReference>
<evidence type="ECO:0000256" key="8">
    <source>
        <dbReference type="ARBA" id="ARBA00023170"/>
    </source>
</evidence>
<dbReference type="AlphaFoldDB" id="E2ZBZ3"/>
<evidence type="ECO:0000259" key="13">
    <source>
        <dbReference type="Pfam" id="PF07715"/>
    </source>
</evidence>
<dbReference type="GO" id="GO:0044718">
    <property type="term" value="P:siderophore transmembrane transport"/>
    <property type="evidence" value="ECO:0007669"/>
    <property type="project" value="TreeGrafter"/>
</dbReference>
<evidence type="ECO:0000256" key="10">
    <source>
        <dbReference type="PROSITE-ProRule" id="PRU01360"/>
    </source>
</evidence>
<keyword evidence="4 10" id="KW-0812">Transmembrane</keyword>
<dbReference type="Pfam" id="PF07715">
    <property type="entry name" value="Plug"/>
    <property type="match status" value="1"/>
</dbReference>
<keyword evidence="8 14" id="KW-0675">Receptor</keyword>
<dbReference type="STRING" id="706434.HMPREF9429_01163"/>
<evidence type="ECO:0000313" key="15">
    <source>
        <dbReference type="Proteomes" id="UP000003195"/>
    </source>
</evidence>
<evidence type="ECO:0000259" key="12">
    <source>
        <dbReference type="Pfam" id="PF00593"/>
    </source>
</evidence>
<comment type="similarity">
    <text evidence="10 11">Belongs to the TonB-dependent receptor family.</text>
</comment>
<dbReference type="InterPro" id="IPR000531">
    <property type="entry name" value="Beta-barrel_TonB"/>
</dbReference>
<name>E2ZBZ3_9FIRM</name>
<dbReference type="eggNOG" id="COG4206">
    <property type="taxonomic scope" value="Bacteria"/>
</dbReference>
<dbReference type="SUPFAM" id="SSF56935">
    <property type="entry name" value="Porins"/>
    <property type="match status" value="1"/>
</dbReference>
<evidence type="ECO:0000256" key="11">
    <source>
        <dbReference type="RuleBase" id="RU003357"/>
    </source>
</evidence>
<dbReference type="EMBL" id="AECS01000037">
    <property type="protein sequence ID" value="EFQ03980.1"/>
    <property type="molecule type" value="Genomic_DNA"/>
</dbReference>
<evidence type="ECO:0000256" key="2">
    <source>
        <dbReference type="ARBA" id="ARBA00022448"/>
    </source>
</evidence>